<protein>
    <submittedName>
        <fullName evidence="1">DUF3126 family protein</fullName>
    </submittedName>
</protein>
<dbReference type="Pfam" id="PF11324">
    <property type="entry name" value="DUF3126"/>
    <property type="match status" value="1"/>
</dbReference>
<dbReference type="EMBL" id="JALPRX010000043">
    <property type="protein sequence ID" value="MCK8784920.1"/>
    <property type="molecule type" value="Genomic_DNA"/>
</dbReference>
<keyword evidence="2" id="KW-1185">Reference proteome</keyword>
<dbReference type="RefSeq" id="WP_248667044.1">
    <property type="nucleotide sequence ID" value="NZ_JALPRX010000043.1"/>
</dbReference>
<comment type="caution">
    <text evidence="1">The sequence shown here is derived from an EMBL/GenBank/DDBJ whole genome shotgun (WGS) entry which is preliminary data.</text>
</comment>
<dbReference type="InterPro" id="IPR021473">
    <property type="entry name" value="DUF3126"/>
</dbReference>
<sequence>MNPTDIARVQTYLRRLLGTERIRLIKPARPGLSVEVAVEDEVVGTLHRDEDEGEVSYSLHLSILEEDLPPAPKAAAEAPARAPAARRR</sequence>
<gene>
    <name evidence="1" type="ORF">M0638_11060</name>
</gene>
<proteinExistence type="predicted"/>
<evidence type="ECO:0000313" key="2">
    <source>
        <dbReference type="Proteomes" id="UP001139516"/>
    </source>
</evidence>
<dbReference type="Proteomes" id="UP001139516">
    <property type="component" value="Unassembled WGS sequence"/>
</dbReference>
<dbReference type="AlphaFoldDB" id="A0A9X2BXF6"/>
<accession>A0A9X2BXF6</accession>
<evidence type="ECO:0000313" key="1">
    <source>
        <dbReference type="EMBL" id="MCK8784920.1"/>
    </source>
</evidence>
<name>A0A9X2BXF6_9PROT</name>
<organism evidence="1 2">
    <name type="scientific">Roseomonas acroporae</name>
    <dbReference type="NCBI Taxonomy" id="2937791"/>
    <lineage>
        <taxon>Bacteria</taxon>
        <taxon>Pseudomonadati</taxon>
        <taxon>Pseudomonadota</taxon>
        <taxon>Alphaproteobacteria</taxon>
        <taxon>Acetobacterales</taxon>
        <taxon>Roseomonadaceae</taxon>
        <taxon>Roseomonas</taxon>
    </lineage>
</organism>
<reference evidence="1" key="1">
    <citation type="submission" date="2022-04" db="EMBL/GenBank/DDBJ databases">
        <title>Roseomonas acroporae sp. nov., isolated from coral Acropora digitifera.</title>
        <authorList>
            <person name="Sun H."/>
        </authorList>
    </citation>
    <scope>NUCLEOTIDE SEQUENCE</scope>
    <source>
        <strain evidence="1">NAR14</strain>
    </source>
</reference>